<dbReference type="Gene3D" id="1.10.260.40">
    <property type="entry name" value="lambda repressor-like DNA-binding domains"/>
    <property type="match status" value="1"/>
</dbReference>
<feature type="compositionally biased region" description="Acidic residues" evidence="1">
    <location>
        <begin position="158"/>
        <end position="197"/>
    </location>
</feature>
<feature type="transmembrane region" description="Helical" evidence="2">
    <location>
        <begin position="103"/>
        <end position="127"/>
    </location>
</feature>
<dbReference type="InterPro" id="IPR001387">
    <property type="entry name" value="Cro/C1-type_HTH"/>
</dbReference>
<dbReference type="AlphaFoldDB" id="A0A5D4NQN3"/>
<evidence type="ECO:0000256" key="1">
    <source>
        <dbReference type="SAM" id="MobiDB-lite"/>
    </source>
</evidence>
<comment type="caution">
    <text evidence="4">The sequence shown here is derived from an EMBL/GenBank/DDBJ whole genome shotgun (WGS) entry which is preliminary data.</text>
</comment>
<dbReference type="GO" id="GO:0003677">
    <property type="term" value="F:DNA binding"/>
    <property type="evidence" value="ECO:0007669"/>
    <property type="project" value="InterPro"/>
</dbReference>
<dbReference type="EMBL" id="VTEI01000006">
    <property type="protein sequence ID" value="TYS16220.1"/>
    <property type="molecule type" value="Genomic_DNA"/>
</dbReference>
<dbReference type="OrthoDB" id="9797543at2"/>
<protein>
    <submittedName>
        <fullName evidence="4">Helix-turn-helix domain-containing protein</fullName>
    </submittedName>
</protein>
<evidence type="ECO:0000313" key="4">
    <source>
        <dbReference type="EMBL" id="TYS16220.1"/>
    </source>
</evidence>
<dbReference type="Pfam" id="PF13464">
    <property type="entry name" value="RodZ_C"/>
    <property type="match status" value="1"/>
</dbReference>
<proteinExistence type="predicted"/>
<feature type="region of interest" description="Disordered" evidence="1">
    <location>
        <begin position="133"/>
        <end position="204"/>
    </location>
</feature>
<accession>A0A5D4NQN3</accession>
<dbReference type="InterPro" id="IPR050400">
    <property type="entry name" value="Bact_Cytoskel_RodZ"/>
</dbReference>
<dbReference type="InterPro" id="IPR010982">
    <property type="entry name" value="Lambda_DNA-bd_dom_sf"/>
</dbReference>
<dbReference type="CDD" id="cd00093">
    <property type="entry name" value="HTH_XRE"/>
    <property type="match status" value="1"/>
</dbReference>
<feature type="domain" description="Cytoskeleton protein RodZ-like C-terminal" evidence="3">
    <location>
        <begin position="228"/>
        <end position="296"/>
    </location>
</feature>
<evidence type="ECO:0000259" key="3">
    <source>
        <dbReference type="Pfam" id="PF13464"/>
    </source>
</evidence>
<keyword evidence="2" id="KW-0812">Transmembrane</keyword>
<keyword evidence="2" id="KW-0472">Membrane</keyword>
<dbReference type="PANTHER" id="PTHR34475:SF1">
    <property type="entry name" value="CYTOSKELETON PROTEIN RODZ"/>
    <property type="match status" value="1"/>
</dbReference>
<dbReference type="Pfam" id="PF13413">
    <property type="entry name" value="HTH_25"/>
    <property type="match status" value="1"/>
</dbReference>
<name>A0A5D4NQN3_9BACI</name>
<dbReference type="InterPro" id="IPR025194">
    <property type="entry name" value="RodZ-like_C"/>
</dbReference>
<dbReference type="SUPFAM" id="SSF47413">
    <property type="entry name" value="lambda repressor-like DNA-binding domains"/>
    <property type="match status" value="1"/>
</dbReference>
<dbReference type="PANTHER" id="PTHR34475">
    <property type="match status" value="1"/>
</dbReference>
<organism evidence="4 5">
    <name type="scientific">Rossellomorea vietnamensis</name>
    <dbReference type="NCBI Taxonomy" id="218284"/>
    <lineage>
        <taxon>Bacteria</taxon>
        <taxon>Bacillati</taxon>
        <taxon>Bacillota</taxon>
        <taxon>Bacilli</taxon>
        <taxon>Bacillales</taxon>
        <taxon>Bacillaceae</taxon>
        <taxon>Rossellomorea</taxon>
    </lineage>
</organism>
<reference evidence="4 5" key="1">
    <citation type="submission" date="2019-08" db="EMBL/GenBank/DDBJ databases">
        <title>Bacillus genomes from the desert of Cuatro Cienegas, Coahuila.</title>
        <authorList>
            <person name="Olmedo-Alvarez G."/>
        </authorList>
    </citation>
    <scope>NUCLEOTIDE SEQUENCE [LARGE SCALE GENOMIC DNA]</scope>
    <source>
        <strain evidence="4 5">CH34_1T</strain>
    </source>
</reference>
<dbReference type="RefSeq" id="WP_148940101.1">
    <property type="nucleotide sequence ID" value="NZ_VTEI01000006.1"/>
</dbReference>
<evidence type="ECO:0000256" key="2">
    <source>
        <dbReference type="SAM" id="Phobius"/>
    </source>
</evidence>
<dbReference type="Proteomes" id="UP000322267">
    <property type="component" value="Unassembled WGS sequence"/>
</dbReference>
<evidence type="ECO:0000313" key="5">
    <source>
        <dbReference type="Proteomes" id="UP000322267"/>
    </source>
</evidence>
<sequence>MTELGTRLREAREANGYSLDDLQNMTKIQKRYLMGIEEGNYEMMPGKFYVRAFIKQYAEAVGLDPERIFEEYPNDIPVTNAADLPELSRVQSRKPVSESSSKVLNIIPKILVALFVIGAVFVVWYLLPKQFGNDNAGTENDQEESVDYSESPEVQQPDNEDGGTDESNDTAGGSEDESDSEGNEEEAEEPEEPEEPAEQPSQEITVANVSGKETTYDLKNTEDLNLDISASGDTWIGVYNSKDEQLFSQMMKNGDSQSFDLSADGEAFIIVGNAPATTIKVNDEQINYEVSAAEVVRQDIIIRRSAQE</sequence>
<gene>
    <name evidence="4" type="ORF">FZC78_12830</name>
</gene>
<keyword evidence="2" id="KW-1133">Transmembrane helix</keyword>